<dbReference type="InterPro" id="IPR018108">
    <property type="entry name" value="MCP_transmembrane"/>
</dbReference>
<keyword evidence="4" id="KW-0677">Repeat</keyword>
<protein>
    <submittedName>
        <fullName evidence="8">Uncharacterized protein</fullName>
    </submittedName>
</protein>
<dbReference type="InterPro" id="IPR023395">
    <property type="entry name" value="MCP_dom_sf"/>
</dbReference>
<reference evidence="8" key="1">
    <citation type="submission" date="2019-03" db="EMBL/GenBank/DDBJ databases">
        <title>Improved annotation for the trematode Fasciola hepatica.</title>
        <authorList>
            <person name="Choi Y.-J."/>
            <person name="Martin J."/>
            <person name="Mitreva M."/>
        </authorList>
    </citation>
    <scope>NUCLEOTIDE SEQUENCE [LARGE SCALE GENOMIC DNA]</scope>
</reference>
<dbReference type="SUPFAM" id="SSF103506">
    <property type="entry name" value="Mitochondrial carrier"/>
    <property type="match status" value="1"/>
</dbReference>
<proteinExistence type="inferred from homology"/>
<dbReference type="PROSITE" id="PS50920">
    <property type="entry name" value="SOLCAR"/>
    <property type="match status" value="1"/>
</dbReference>
<dbReference type="AlphaFoldDB" id="A0A4E0R2D1"/>
<dbReference type="Gene3D" id="1.50.40.10">
    <property type="entry name" value="Mitochondrial carrier domain"/>
    <property type="match status" value="1"/>
</dbReference>
<gene>
    <name evidence="8" type="ORF">D915_008608</name>
</gene>
<keyword evidence="3 6" id="KW-0812">Transmembrane</keyword>
<evidence type="ECO:0000256" key="7">
    <source>
        <dbReference type="RuleBase" id="RU000488"/>
    </source>
</evidence>
<comment type="subcellular location">
    <subcellularLocation>
        <location evidence="1">Membrane</location>
        <topology evidence="1">Multi-pass membrane protein</topology>
    </subcellularLocation>
</comment>
<evidence type="ECO:0000256" key="5">
    <source>
        <dbReference type="ARBA" id="ARBA00023136"/>
    </source>
</evidence>
<evidence type="ECO:0000256" key="3">
    <source>
        <dbReference type="ARBA" id="ARBA00022692"/>
    </source>
</evidence>
<feature type="repeat" description="Solcar" evidence="6">
    <location>
        <begin position="18"/>
        <end position="106"/>
    </location>
</feature>
<name>A0A4E0R2D1_FASHE</name>
<accession>A0A4E0R2D1</accession>
<dbReference type="Proteomes" id="UP000230066">
    <property type="component" value="Unassembled WGS sequence"/>
</dbReference>
<comment type="similarity">
    <text evidence="2 7">Belongs to the mitochondrial carrier (TC 2.A.29) family.</text>
</comment>
<dbReference type="PANTHER" id="PTHR24089">
    <property type="entry name" value="SOLUTE CARRIER FAMILY 25"/>
    <property type="match status" value="1"/>
</dbReference>
<dbReference type="EMBL" id="JXXN02004547">
    <property type="protein sequence ID" value="THD20504.1"/>
    <property type="molecule type" value="Genomic_DNA"/>
</dbReference>
<dbReference type="Pfam" id="PF00153">
    <property type="entry name" value="Mito_carr"/>
    <property type="match status" value="1"/>
</dbReference>
<organism evidence="8 9">
    <name type="scientific">Fasciola hepatica</name>
    <name type="common">Liver fluke</name>
    <dbReference type="NCBI Taxonomy" id="6192"/>
    <lineage>
        <taxon>Eukaryota</taxon>
        <taxon>Metazoa</taxon>
        <taxon>Spiralia</taxon>
        <taxon>Lophotrochozoa</taxon>
        <taxon>Platyhelminthes</taxon>
        <taxon>Trematoda</taxon>
        <taxon>Digenea</taxon>
        <taxon>Plagiorchiida</taxon>
        <taxon>Echinostomata</taxon>
        <taxon>Echinostomatoidea</taxon>
        <taxon>Fasciolidae</taxon>
        <taxon>Fasciola</taxon>
    </lineage>
</organism>
<comment type="caution">
    <text evidence="8">The sequence shown here is derived from an EMBL/GenBank/DDBJ whole genome shotgun (WGS) entry which is preliminary data.</text>
</comment>
<keyword evidence="9" id="KW-1185">Reference proteome</keyword>
<keyword evidence="7" id="KW-0813">Transport</keyword>
<evidence type="ECO:0000313" key="8">
    <source>
        <dbReference type="EMBL" id="THD20504.1"/>
    </source>
</evidence>
<dbReference type="GO" id="GO:0016020">
    <property type="term" value="C:membrane"/>
    <property type="evidence" value="ECO:0007669"/>
    <property type="project" value="UniProtKB-SubCell"/>
</dbReference>
<evidence type="ECO:0000313" key="9">
    <source>
        <dbReference type="Proteomes" id="UP000230066"/>
    </source>
</evidence>
<evidence type="ECO:0000256" key="2">
    <source>
        <dbReference type="ARBA" id="ARBA00006375"/>
    </source>
</evidence>
<keyword evidence="5 6" id="KW-0472">Membrane</keyword>
<evidence type="ECO:0000256" key="6">
    <source>
        <dbReference type="PROSITE-ProRule" id="PRU00282"/>
    </source>
</evidence>
<evidence type="ECO:0000256" key="4">
    <source>
        <dbReference type="ARBA" id="ARBA00022737"/>
    </source>
</evidence>
<evidence type="ECO:0000256" key="1">
    <source>
        <dbReference type="ARBA" id="ARBA00004141"/>
    </source>
</evidence>
<sequence>MTEDINNCGGYAKKVLPPTFGIPNMAGVSSACAFVATYPAGLVRAKLQAAYWRHTTQQKITAINILETIWREDGISGLYRGLGIKLTEVLPAVGISPASYEALRRELHHGPLGSG</sequence>